<dbReference type="CDD" id="cd00207">
    <property type="entry name" value="fer2"/>
    <property type="match status" value="1"/>
</dbReference>
<dbReference type="InterPro" id="IPR001041">
    <property type="entry name" value="2Fe-2S_ferredoxin-type"/>
</dbReference>
<protein>
    <recommendedName>
        <fullName evidence="7">2Fe-2S ferredoxin-type domain-containing protein</fullName>
    </recommendedName>
</protein>
<evidence type="ECO:0000256" key="3">
    <source>
        <dbReference type="ARBA" id="ARBA00022723"/>
    </source>
</evidence>
<dbReference type="EMBL" id="LR593887">
    <property type="protein sequence ID" value="VTR98409.1"/>
    <property type="molecule type" value="Genomic_DNA"/>
</dbReference>
<dbReference type="SUPFAM" id="SSF54292">
    <property type="entry name" value="2Fe-2S ferredoxin-like"/>
    <property type="match status" value="1"/>
</dbReference>
<keyword evidence="5" id="KW-0411">Iron-sulfur</keyword>
<dbReference type="Proteomes" id="UP000464378">
    <property type="component" value="Chromosome"/>
</dbReference>
<dbReference type="InterPro" id="IPR001055">
    <property type="entry name" value="Adrenodoxin-like"/>
</dbReference>
<evidence type="ECO:0000256" key="6">
    <source>
        <dbReference type="ARBA" id="ARBA00034078"/>
    </source>
</evidence>
<keyword evidence="4" id="KW-0408">Iron</keyword>
<dbReference type="InterPro" id="IPR012675">
    <property type="entry name" value="Beta-grasp_dom_sf"/>
</dbReference>
<name>A0A6C2YJN5_9BACT</name>
<evidence type="ECO:0000256" key="2">
    <source>
        <dbReference type="ARBA" id="ARBA00022714"/>
    </source>
</evidence>
<accession>A0A6C2YJN5</accession>
<keyword evidence="3" id="KW-0479">Metal-binding</keyword>
<dbReference type="KEGG" id="tim:GMBLW1_25210"/>
<feature type="domain" description="2Fe-2S ferredoxin-type" evidence="7">
    <location>
        <begin position="2"/>
        <end position="98"/>
    </location>
</feature>
<dbReference type="GO" id="GO:0046872">
    <property type="term" value="F:metal ion binding"/>
    <property type="evidence" value="ECO:0007669"/>
    <property type="project" value="UniProtKB-KW"/>
</dbReference>
<evidence type="ECO:0000259" key="7">
    <source>
        <dbReference type="PROSITE" id="PS51085"/>
    </source>
</evidence>
<dbReference type="GO" id="GO:0051537">
    <property type="term" value="F:2 iron, 2 sulfur cluster binding"/>
    <property type="evidence" value="ECO:0007669"/>
    <property type="project" value="UniProtKB-KW"/>
</dbReference>
<dbReference type="AlphaFoldDB" id="A0A6C2YJN5"/>
<dbReference type="GO" id="GO:0140647">
    <property type="term" value="P:P450-containing electron transport chain"/>
    <property type="evidence" value="ECO:0007669"/>
    <property type="project" value="InterPro"/>
</dbReference>
<evidence type="ECO:0000256" key="4">
    <source>
        <dbReference type="ARBA" id="ARBA00023004"/>
    </source>
</evidence>
<dbReference type="GO" id="GO:0009055">
    <property type="term" value="F:electron transfer activity"/>
    <property type="evidence" value="ECO:0007669"/>
    <property type="project" value="TreeGrafter"/>
</dbReference>
<dbReference type="Gene3D" id="3.10.20.30">
    <property type="match status" value="1"/>
</dbReference>
<comment type="cofactor">
    <cofactor evidence="6">
        <name>[2Fe-2S] cluster</name>
        <dbReference type="ChEBI" id="CHEBI:190135"/>
    </cofactor>
</comment>
<evidence type="ECO:0000256" key="1">
    <source>
        <dbReference type="ARBA" id="ARBA00010914"/>
    </source>
</evidence>
<keyword evidence="2" id="KW-0001">2Fe-2S</keyword>
<dbReference type="InterPro" id="IPR036010">
    <property type="entry name" value="2Fe-2S_ferredoxin-like_sf"/>
</dbReference>
<comment type="similarity">
    <text evidence="1">Belongs to the adrenodoxin/putidaredoxin family.</text>
</comment>
<evidence type="ECO:0000313" key="9">
    <source>
        <dbReference type="Proteomes" id="UP000464378"/>
    </source>
</evidence>
<dbReference type="EMBL" id="LR586016">
    <property type="protein sequence ID" value="VIP01439.1"/>
    <property type="molecule type" value="Genomic_DNA"/>
</dbReference>
<sequence>MKSIKLKPIDTTAHVITGASLLDGLLSKALKVEMACGGRGLCATCHVYVRQGQSKLSPQTQREMRTLGFIADTDQDSRLSCQCSVLDEGIVVEVPVGMYLKSAEELMQYIGEEADKDFRHAITGQVMIPKGKLITRTMLKICNDIAADLKKLQQD</sequence>
<reference evidence="8" key="1">
    <citation type="submission" date="2019-04" db="EMBL/GenBank/DDBJ databases">
        <authorList>
            <consortium name="Science for Life Laboratories"/>
        </authorList>
    </citation>
    <scope>NUCLEOTIDE SEQUENCE</scope>
    <source>
        <strain evidence="8">MBLW1</strain>
    </source>
</reference>
<dbReference type="InParanoid" id="A0A6C2YJN5"/>
<dbReference type="RefSeq" id="WP_162656645.1">
    <property type="nucleotide sequence ID" value="NZ_LR593887.1"/>
</dbReference>
<dbReference type="Pfam" id="PF00111">
    <property type="entry name" value="Fer2"/>
    <property type="match status" value="1"/>
</dbReference>
<gene>
    <name evidence="8" type="ORF">GMBLW1_25210</name>
</gene>
<keyword evidence="9" id="KW-1185">Reference proteome</keyword>
<evidence type="ECO:0000313" key="8">
    <source>
        <dbReference type="EMBL" id="VIP01439.1"/>
    </source>
</evidence>
<organism evidence="8">
    <name type="scientific">Tuwongella immobilis</name>
    <dbReference type="NCBI Taxonomy" id="692036"/>
    <lineage>
        <taxon>Bacteria</taxon>
        <taxon>Pseudomonadati</taxon>
        <taxon>Planctomycetota</taxon>
        <taxon>Planctomycetia</taxon>
        <taxon>Gemmatales</taxon>
        <taxon>Gemmataceae</taxon>
        <taxon>Tuwongella</taxon>
    </lineage>
</organism>
<evidence type="ECO:0000256" key="5">
    <source>
        <dbReference type="ARBA" id="ARBA00023014"/>
    </source>
</evidence>
<dbReference type="PROSITE" id="PS51085">
    <property type="entry name" value="2FE2S_FER_2"/>
    <property type="match status" value="1"/>
</dbReference>
<dbReference type="PANTHER" id="PTHR23426">
    <property type="entry name" value="FERREDOXIN/ADRENODOXIN"/>
    <property type="match status" value="1"/>
</dbReference>
<dbReference type="PANTHER" id="PTHR23426:SF65">
    <property type="entry name" value="FERREDOXIN-2, MITOCHONDRIAL"/>
    <property type="match status" value="1"/>
</dbReference>
<proteinExistence type="inferred from homology"/>